<protein>
    <submittedName>
        <fullName evidence="1">Uncharacterized protein</fullName>
    </submittedName>
</protein>
<reference evidence="2" key="1">
    <citation type="submission" date="2014-04" db="EMBL/GenBank/DDBJ databases">
        <title>Evolutionary Origins and Diversification of the Mycorrhizal Mutualists.</title>
        <authorList>
            <consortium name="DOE Joint Genome Institute"/>
            <consortium name="Mycorrhizal Genomics Consortium"/>
            <person name="Kohler A."/>
            <person name="Kuo A."/>
            <person name="Nagy L.G."/>
            <person name="Floudas D."/>
            <person name="Copeland A."/>
            <person name="Barry K.W."/>
            <person name="Cichocki N."/>
            <person name="Veneault-Fourrey C."/>
            <person name="LaButti K."/>
            <person name="Lindquist E.A."/>
            <person name="Lipzen A."/>
            <person name="Lundell T."/>
            <person name="Morin E."/>
            <person name="Murat C."/>
            <person name="Riley R."/>
            <person name="Ohm R."/>
            <person name="Sun H."/>
            <person name="Tunlid A."/>
            <person name="Henrissat B."/>
            <person name="Grigoriev I.V."/>
            <person name="Hibbett D.S."/>
            <person name="Martin F."/>
        </authorList>
    </citation>
    <scope>NUCLEOTIDE SEQUENCE [LARGE SCALE GENOMIC DNA]</scope>
    <source>
        <strain evidence="2">FD-334 SS-4</strain>
    </source>
</reference>
<gene>
    <name evidence="1" type="ORF">HYPSUDRAFT_398180</name>
</gene>
<dbReference type="Proteomes" id="UP000054270">
    <property type="component" value="Unassembled WGS sequence"/>
</dbReference>
<sequence>MRRTPIEMCHRLRRSRAMRRCRMLQIARRSTLACVCCRSCAALRTAASLPTSNSPCACDCTRNMRSRLNANRRRRPEVSDSSLRVQGRRCASQHLVRSSEYQQGRRHRTRLVPALSNRTFPYFLFIECRRTAARRTHLARHRRIASHAHCASGTLSRAAALMYRRACFSLCTT</sequence>
<accession>A0A0D2N7R9</accession>
<dbReference type="AlphaFoldDB" id="A0A0D2N7R9"/>
<evidence type="ECO:0000313" key="2">
    <source>
        <dbReference type="Proteomes" id="UP000054270"/>
    </source>
</evidence>
<name>A0A0D2N7R9_HYPSF</name>
<dbReference type="EMBL" id="KN817653">
    <property type="protein sequence ID" value="KJA15134.1"/>
    <property type="molecule type" value="Genomic_DNA"/>
</dbReference>
<proteinExistence type="predicted"/>
<evidence type="ECO:0000313" key="1">
    <source>
        <dbReference type="EMBL" id="KJA15134.1"/>
    </source>
</evidence>
<organism evidence="1 2">
    <name type="scientific">Hypholoma sublateritium (strain FD-334 SS-4)</name>
    <dbReference type="NCBI Taxonomy" id="945553"/>
    <lineage>
        <taxon>Eukaryota</taxon>
        <taxon>Fungi</taxon>
        <taxon>Dikarya</taxon>
        <taxon>Basidiomycota</taxon>
        <taxon>Agaricomycotina</taxon>
        <taxon>Agaricomycetes</taxon>
        <taxon>Agaricomycetidae</taxon>
        <taxon>Agaricales</taxon>
        <taxon>Agaricineae</taxon>
        <taxon>Strophariaceae</taxon>
        <taxon>Hypholoma</taxon>
    </lineage>
</organism>
<keyword evidence="2" id="KW-1185">Reference proteome</keyword>